<dbReference type="PANTHER" id="PTHR20913:SF7">
    <property type="entry name" value="RE60063P"/>
    <property type="match status" value="1"/>
</dbReference>
<accession>A0A3L6LC61</accession>
<evidence type="ECO:0000256" key="3">
    <source>
        <dbReference type="SAM" id="Phobius"/>
    </source>
</evidence>
<dbReference type="GO" id="GO:0006888">
    <property type="term" value="P:endoplasmic reticulum to Golgi vesicle-mediated transport"/>
    <property type="evidence" value="ECO:0007669"/>
    <property type="project" value="TreeGrafter"/>
</dbReference>
<dbReference type="GO" id="GO:0005789">
    <property type="term" value="C:endoplasmic reticulum membrane"/>
    <property type="evidence" value="ECO:0007669"/>
    <property type="project" value="TreeGrafter"/>
</dbReference>
<feature type="domain" description="Rab-GAP TBC" evidence="4">
    <location>
        <begin position="180"/>
        <end position="353"/>
    </location>
</feature>
<feature type="compositionally biased region" description="Low complexity" evidence="2">
    <location>
        <begin position="130"/>
        <end position="140"/>
    </location>
</feature>
<dbReference type="AlphaFoldDB" id="A0A3L6LC61"/>
<dbReference type="InterPro" id="IPR000195">
    <property type="entry name" value="Rab-GAP-TBC_dom"/>
</dbReference>
<dbReference type="GO" id="GO:0005096">
    <property type="term" value="F:GTPase activator activity"/>
    <property type="evidence" value="ECO:0007669"/>
    <property type="project" value="UniProtKB-KW"/>
</dbReference>
<evidence type="ECO:0000313" key="5">
    <source>
        <dbReference type="EMBL" id="RHW74222.1"/>
    </source>
</evidence>
<protein>
    <submittedName>
        <fullName evidence="5">TBC1 domain family member 20/GTPase</fullName>
    </submittedName>
</protein>
<dbReference type="SUPFAM" id="SSF47923">
    <property type="entry name" value="Ypt/Rab-GAP domain of gyp1p"/>
    <property type="match status" value="2"/>
</dbReference>
<keyword evidence="3" id="KW-0472">Membrane</keyword>
<proteinExistence type="predicted"/>
<sequence>MVLSAAIEKRQHPTEQGGEEMQWMGSSPRCPSSVEACRRICIGEGLANNDVRISGWLLLCVSNTKEATTSPLSKFDSPANKGCGTKLNNDVDDGDSSGSNRAEVGGNGNASSMKSDLHDSVSRSEAPAGTTNTSSSSLSETHGDSAVVSKRKEKPVDEDVDAKDHVEEGYGDSAQPVDALEESSTISDSWGADLPANCHARVIVADVKRSLWKLYPNETVREKKRKMLCNILAQILSNNPERHYYQGLHEMVGFVMYVMEGAREADIVAVCSRLLVQQWRSFSCKQLERSQSMMYAMHTIVVKEEKILAEELEACSVGPESHYAMPWLITWYTHVCDDVEALSRLFDFLVASEDENTVIFFTAALMLHEREQIIGIIKEVKSSCCDCDDSDGTATAEEINKTLVMAQVYSRLVRLPKEVLRRDRARDLESIIRRATVLHEKYLSYANDVRGRFMRNIVSVSTTSDRSGKWHQCKRWLRFSLERRWVSAGFICIIAIFAFWYRESTSRGVTLLGNWITDLYRVSCSIRSSVFTV</sequence>
<feature type="region of interest" description="Disordered" evidence="2">
    <location>
        <begin position="1"/>
        <end position="28"/>
    </location>
</feature>
<evidence type="ECO:0000256" key="2">
    <source>
        <dbReference type="SAM" id="MobiDB-lite"/>
    </source>
</evidence>
<dbReference type="Proteomes" id="UP000266743">
    <property type="component" value="Chromosome 1"/>
</dbReference>
<name>A0A3L6LC61_9TRYP</name>
<dbReference type="EMBL" id="QSBY01000001">
    <property type="protein sequence ID" value="RHW74222.1"/>
    <property type="molecule type" value="Genomic_DNA"/>
</dbReference>
<keyword evidence="1" id="KW-0343">GTPase activation</keyword>
<evidence type="ECO:0000256" key="1">
    <source>
        <dbReference type="ARBA" id="ARBA00022468"/>
    </source>
</evidence>
<dbReference type="PANTHER" id="PTHR20913">
    <property type="entry name" value="TBC1 DOMAIN FAMILY MEMBER 20/GTPASE"/>
    <property type="match status" value="1"/>
</dbReference>
<dbReference type="Pfam" id="PF00566">
    <property type="entry name" value="RabGAP-TBC"/>
    <property type="match status" value="1"/>
</dbReference>
<evidence type="ECO:0000259" key="4">
    <source>
        <dbReference type="PROSITE" id="PS50086"/>
    </source>
</evidence>
<feature type="transmembrane region" description="Helical" evidence="3">
    <location>
        <begin position="484"/>
        <end position="501"/>
    </location>
</feature>
<gene>
    <name evidence="5" type="ORF">DPX39_010033300</name>
</gene>
<comment type="caution">
    <text evidence="5">The sequence shown here is derived from an EMBL/GenBank/DDBJ whole genome shotgun (WGS) entry which is preliminary data.</text>
</comment>
<dbReference type="PROSITE" id="PS50086">
    <property type="entry name" value="TBC_RABGAP"/>
    <property type="match status" value="1"/>
</dbReference>
<feature type="region of interest" description="Disordered" evidence="2">
    <location>
        <begin position="68"/>
        <end position="184"/>
    </location>
</feature>
<dbReference type="Gene3D" id="1.10.472.80">
    <property type="entry name" value="Ypt/Rab-GAP domain of gyp1p, domain 3"/>
    <property type="match status" value="1"/>
</dbReference>
<dbReference type="InterPro" id="IPR035969">
    <property type="entry name" value="Rab-GAP_TBC_sf"/>
</dbReference>
<dbReference type="InterPro" id="IPR045913">
    <property type="entry name" value="TBC20/Gyp8-like"/>
</dbReference>
<feature type="compositionally biased region" description="Basic and acidic residues" evidence="2">
    <location>
        <begin position="154"/>
        <end position="168"/>
    </location>
</feature>
<evidence type="ECO:0000313" key="6">
    <source>
        <dbReference type="Proteomes" id="UP000266743"/>
    </source>
</evidence>
<keyword evidence="3" id="KW-0812">Transmembrane</keyword>
<dbReference type="Gene3D" id="1.10.8.1310">
    <property type="match status" value="1"/>
</dbReference>
<keyword evidence="3" id="KW-1133">Transmembrane helix</keyword>
<organism evidence="5 6">
    <name type="scientific">Trypanosoma brucei equiperdum</name>
    <dbReference type="NCBI Taxonomy" id="630700"/>
    <lineage>
        <taxon>Eukaryota</taxon>
        <taxon>Discoba</taxon>
        <taxon>Euglenozoa</taxon>
        <taxon>Kinetoplastea</taxon>
        <taxon>Metakinetoplastina</taxon>
        <taxon>Trypanosomatida</taxon>
        <taxon>Trypanosomatidae</taxon>
        <taxon>Trypanosoma</taxon>
    </lineage>
</organism>
<reference evidence="5 6" key="1">
    <citation type="submission" date="2018-09" db="EMBL/GenBank/DDBJ databases">
        <title>whole genome sequence of T. equiperdum IVM-t1 strain.</title>
        <authorList>
            <person name="Suganuma K."/>
        </authorList>
    </citation>
    <scope>NUCLEOTIDE SEQUENCE [LARGE SCALE GENOMIC DNA]</scope>
    <source>
        <strain evidence="5 6">IVM-t1</strain>
    </source>
</reference>